<evidence type="ECO:0000256" key="2">
    <source>
        <dbReference type="ARBA" id="ARBA00022840"/>
    </source>
</evidence>
<sequence>MARIPFDKPITQEQKKEMIPIDLNTLAQQLGLRERDQFEDLKLMISEGFQVLKTLGQGGYGRVYLVHHPELGIIAAKIMDNKDFNEREWDIAGILNKEACPFIIQNILARKFQTQTVILLEYANIGVLEALRLMHSKGLIHRDIKGENILLHCPPGTDRVFLKLADFGLVKVQSNKNADQTTQMTVSGTDQFMPPELLAGVEGEEEEVKADSKVDIWSLGMLVYQMMTLRFPFNPNAKLSIYGFMQAKKLDRPSQIVDDNLWNLIVRMLSFDRKNRISASDALKHPFFTSDQAKAEITDEQKQLAQSALLAQRNGDKNITQFDIEPSFTFPLSNSSNQFISNPNISMIQPNMNMDVKQSNQSAIPSSFHPPYSSVPQIQQFNHESIGKETGMVDYKLINDAKLKLIKTLGRGAYGQIYLVSHEPGQLQTLKILPQEKFNKNEWKSAGILDQPEHYTPYVIEYFGAKLIRGNYLILMEFCNLQGLDALFKVKNRVIPMYTIRSIIKQILLGLQVVHLSGLIHRDIKSENVLLHHAGPVNGVQVKIADFGLVKSDFTSGSDITSCGTPMHMAPELLLHGGKGAGPKQDIWGVGIIMYQLITKNPPIQAVSYSDLLTNVKKPVACPPELANDHICWDLLSHLLSVDPN</sequence>
<feature type="domain" description="Protein kinase" evidence="4">
    <location>
        <begin position="49"/>
        <end position="288"/>
    </location>
</feature>
<dbReference type="GO" id="GO:0005737">
    <property type="term" value="C:cytoplasm"/>
    <property type="evidence" value="ECO:0007669"/>
    <property type="project" value="TreeGrafter"/>
</dbReference>
<dbReference type="InterPro" id="IPR000719">
    <property type="entry name" value="Prot_kinase_dom"/>
</dbReference>
<dbReference type="AlphaFoldDB" id="A0A5J4WM60"/>
<dbReference type="PANTHER" id="PTHR24348:SF68">
    <property type="entry name" value="SERINE_THREONINE-PROTEIN KINASE ATG1C"/>
    <property type="match status" value="1"/>
</dbReference>
<proteinExistence type="predicted"/>
<feature type="domain" description="Protein kinase" evidence="4">
    <location>
        <begin position="403"/>
        <end position="645"/>
    </location>
</feature>
<evidence type="ECO:0000256" key="1">
    <source>
        <dbReference type="ARBA" id="ARBA00022741"/>
    </source>
</evidence>
<dbReference type="InterPro" id="IPR045269">
    <property type="entry name" value="Atg1-like"/>
</dbReference>
<gene>
    <name evidence="5" type="ORF">EZS28_008591</name>
</gene>
<dbReference type="PROSITE" id="PS00107">
    <property type="entry name" value="PROTEIN_KINASE_ATP"/>
    <property type="match status" value="1"/>
</dbReference>
<feature type="binding site" evidence="3">
    <location>
        <position position="77"/>
    </location>
    <ligand>
        <name>ATP</name>
        <dbReference type="ChEBI" id="CHEBI:30616"/>
    </ligand>
</feature>
<dbReference type="PANTHER" id="PTHR24348">
    <property type="entry name" value="SERINE/THREONINE-PROTEIN KINASE UNC-51-RELATED"/>
    <property type="match status" value="1"/>
</dbReference>
<dbReference type="InterPro" id="IPR008271">
    <property type="entry name" value="Ser/Thr_kinase_AS"/>
</dbReference>
<comment type="caution">
    <text evidence="5">The sequence shown here is derived from an EMBL/GenBank/DDBJ whole genome shotgun (WGS) entry which is preliminary data.</text>
</comment>
<dbReference type="PROSITE" id="PS00108">
    <property type="entry name" value="PROTEIN_KINASE_ST"/>
    <property type="match status" value="2"/>
</dbReference>
<dbReference type="GO" id="GO:0004674">
    <property type="term" value="F:protein serine/threonine kinase activity"/>
    <property type="evidence" value="ECO:0007669"/>
    <property type="project" value="InterPro"/>
</dbReference>
<dbReference type="InterPro" id="IPR011009">
    <property type="entry name" value="Kinase-like_dom_sf"/>
</dbReference>
<evidence type="ECO:0000313" key="5">
    <source>
        <dbReference type="EMBL" id="KAA6395878.1"/>
    </source>
</evidence>
<protein>
    <submittedName>
        <fullName evidence="5">Putative ribosomal protein S6 kinase</fullName>
    </submittedName>
</protein>
<dbReference type="EMBL" id="SNRW01001571">
    <property type="protein sequence ID" value="KAA6395878.1"/>
    <property type="molecule type" value="Genomic_DNA"/>
</dbReference>
<reference evidence="5 6" key="1">
    <citation type="submission" date="2019-03" db="EMBL/GenBank/DDBJ databases">
        <title>Single cell metagenomics reveals metabolic interactions within the superorganism composed of flagellate Streblomastix strix and complex community of Bacteroidetes bacteria on its surface.</title>
        <authorList>
            <person name="Treitli S.C."/>
            <person name="Kolisko M."/>
            <person name="Husnik F."/>
            <person name="Keeling P."/>
            <person name="Hampl V."/>
        </authorList>
    </citation>
    <scope>NUCLEOTIDE SEQUENCE [LARGE SCALE GENOMIC DNA]</scope>
    <source>
        <strain evidence="5">ST1C</strain>
    </source>
</reference>
<dbReference type="PROSITE" id="PS50011">
    <property type="entry name" value="PROTEIN_KINASE_DOM"/>
    <property type="match status" value="2"/>
</dbReference>
<keyword evidence="2 3" id="KW-0067">ATP-binding</keyword>
<dbReference type="GO" id="GO:0010506">
    <property type="term" value="P:regulation of autophagy"/>
    <property type="evidence" value="ECO:0007669"/>
    <property type="project" value="InterPro"/>
</dbReference>
<dbReference type="SUPFAM" id="SSF56112">
    <property type="entry name" value="Protein kinase-like (PK-like)"/>
    <property type="match status" value="2"/>
</dbReference>
<evidence type="ECO:0000256" key="3">
    <source>
        <dbReference type="PROSITE-ProRule" id="PRU10141"/>
    </source>
</evidence>
<keyword evidence="5" id="KW-0808">Transferase</keyword>
<dbReference type="Proteomes" id="UP000324800">
    <property type="component" value="Unassembled WGS sequence"/>
</dbReference>
<feature type="non-terminal residue" evidence="5">
    <location>
        <position position="645"/>
    </location>
</feature>
<evidence type="ECO:0000259" key="4">
    <source>
        <dbReference type="PROSITE" id="PS50011"/>
    </source>
</evidence>
<keyword evidence="5" id="KW-0418">Kinase</keyword>
<evidence type="ECO:0000313" key="6">
    <source>
        <dbReference type="Proteomes" id="UP000324800"/>
    </source>
</evidence>
<organism evidence="5 6">
    <name type="scientific">Streblomastix strix</name>
    <dbReference type="NCBI Taxonomy" id="222440"/>
    <lineage>
        <taxon>Eukaryota</taxon>
        <taxon>Metamonada</taxon>
        <taxon>Preaxostyla</taxon>
        <taxon>Oxymonadida</taxon>
        <taxon>Streblomastigidae</taxon>
        <taxon>Streblomastix</taxon>
    </lineage>
</organism>
<name>A0A5J4WM60_9EUKA</name>
<keyword evidence="1 3" id="KW-0547">Nucleotide-binding</keyword>
<dbReference type="Pfam" id="PF00069">
    <property type="entry name" value="Pkinase"/>
    <property type="match status" value="2"/>
</dbReference>
<dbReference type="Gene3D" id="1.10.510.10">
    <property type="entry name" value="Transferase(Phosphotransferase) domain 1"/>
    <property type="match status" value="2"/>
</dbReference>
<accession>A0A5J4WM60</accession>
<dbReference type="SMART" id="SM00220">
    <property type="entry name" value="S_TKc"/>
    <property type="match status" value="2"/>
</dbReference>
<dbReference type="InterPro" id="IPR017441">
    <property type="entry name" value="Protein_kinase_ATP_BS"/>
</dbReference>
<dbReference type="GO" id="GO:0005524">
    <property type="term" value="F:ATP binding"/>
    <property type="evidence" value="ECO:0007669"/>
    <property type="project" value="UniProtKB-UniRule"/>
</dbReference>
<dbReference type="Gene3D" id="3.30.200.20">
    <property type="entry name" value="Phosphorylase Kinase, domain 1"/>
    <property type="match status" value="1"/>
</dbReference>